<reference evidence="1" key="1">
    <citation type="submission" date="2021-03" db="EMBL/GenBank/DDBJ databases">
        <title>Whole genome shotgun sequence of Actinoplanes auranticolor NBRC 12245.</title>
        <authorList>
            <person name="Komaki H."/>
            <person name="Tamura T."/>
        </authorList>
    </citation>
    <scope>NUCLEOTIDE SEQUENCE</scope>
    <source>
        <strain evidence="1">NBRC 12245</strain>
    </source>
</reference>
<dbReference type="Proteomes" id="UP000681340">
    <property type="component" value="Unassembled WGS sequence"/>
</dbReference>
<comment type="caution">
    <text evidence="1">The sequence shown here is derived from an EMBL/GenBank/DDBJ whole genome shotgun (WGS) entry which is preliminary data.</text>
</comment>
<protein>
    <submittedName>
        <fullName evidence="1">Uncharacterized protein</fullName>
    </submittedName>
</protein>
<evidence type="ECO:0000313" key="1">
    <source>
        <dbReference type="EMBL" id="GIM63804.1"/>
    </source>
</evidence>
<dbReference type="AlphaFoldDB" id="A0A919S3W9"/>
<evidence type="ECO:0000313" key="2">
    <source>
        <dbReference type="Proteomes" id="UP000681340"/>
    </source>
</evidence>
<proteinExistence type="predicted"/>
<gene>
    <name evidence="1" type="ORF">Aau02nite_06440</name>
</gene>
<name>A0A919S3W9_9ACTN</name>
<organism evidence="1 2">
    <name type="scientific">Actinoplanes auranticolor</name>
    <dbReference type="NCBI Taxonomy" id="47988"/>
    <lineage>
        <taxon>Bacteria</taxon>
        <taxon>Bacillati</taxon>
        <taxon>Actinomycetota</taxon>
        <taxon>Actinomycetes</taxon>
        <taxon>Micromonosporales</taxon>
        <taxon>Micromonosporaceae</taxon>
        <taxon>Actinoplanes</taxon>
    </lineage>
</organism>
<accession>A0A919S3W9</accession>
<dbReference type="EMBL" id="BOQL01000006">
    <property type="protein sequence ID" value="GIM63804.1"/>
    <property type="molecule type" value="Genomic_DNA"/>
</dbReference>
<sequence length="63" mass="7521">MNTQARRARFEELAVLLMEPLRRFPARRTDPDTAQDALSETLTRRRTWRRCPRTVPPGCWRIP</sequence>
<dbReference type="RefSeq" id="WP_212986788.1">
    <property type="nucleotide sequence ID" value="NZ_BAABEA010000051.1"/>
</dbReference>
<keyword evidence="2" id="KW-1185">Reference proteome</keyword>